<evidence type="ECO:0000313" key="4">
    <source>
        <dbReference type="EMBL" id="ONM46450.1"/>
    </source>
</evidence>
<dbReference type="NCBIfam" id="TIGR02824">
    <property type="entry name" value="quinone_pig3"/>
    <property type="match status" value="1"/>
</dbReference>
<evidence type="ECO:0000259" key="3">
    <source>
        <dbReference type="SMART" id="SM00829"/>
    </source>
</evidence>
<dbReference type="InterPro" id="IPR013154">
    <property type="entry name" value="ADH-like_N"/>
</dbReference>
<protein>
    <submittedName>
        <fullName evidence="4">NAD(P)H-quinone oxidoreductase</fullName>
    </submittedName>
</protein>
<dbReference type="OrthoDB" id="9780520at2"/>
<reference evidence="4 5" key="1">
    <citation type="journal article" date="2016" name="Antonie Van Leeuwenhoek">
        <title>Nocardia donostiensis sp. nov., isolated from human respiratory specimens.</title>
        <authorList>
            <person name="Ercibengoa M."/>
            <person name="Bell M."/>
            <person name="Marimon J.M."/>
            <person name="Humrighouse B."/>
            <person name="Klenk H.P."/>
            <person name="Potter G."/>
            <person name="Perez-Trallero E."/>
        </authorList>
    </citation>
    <scope>NUCLEOTIDE SEQUENCE [LARGE SCALE GENOMIC DNA]</scope>
    <source>
        <strain evidence="4 5">X1655</strain>
    </source>
</reference>
<accession>A0A1V2TAC8</accession>
<dbReference type="EMBL" id="MUMY01000024">
    <property type="protein sequence ID" value="ONM46450.1"/>
    <property type="molecule type" value="Genomic_DNA"/>
</dbReference>
<dbReference type="SUPFAM" id="SSF50129">
    <property type="entry name" value="GroES-like"/>
    <property type="match status" value="1"/>
</dbReference>
<dbReference type="GO" id="GO:0070402">
    <property type="term" value="F:NADPH binding"/>
    <property type="evidence" value="ECO:0007669"/>
    <property type="project" value="TreeGrafter"/>
</dbReference>
<dbReference type="SMART" id="SM00829">
    <property type="entry name" value="PKS_ER"/>
    <property type="match status" value="1"/>
</dbReference>
<evidence type="ECO:0000313" key="5">
    <source>
        <dbReference type="Proteomes" id="UP000188836"/>
    </source>
</evidence>
<dbReference type="SUPFAM" id="SSF51735">
    <property type="entry name" value="NAD(P)-binding Rossmann-fold domains"/>
    <property type="match status" value="1"/>
</dbReference>
<comment type="caution">
    <text evidence="4">The sequence shown here is derived from an EMBL/GenBank/DDBJ whole genome shotgun (WGS) entry which is preliminary data.</text>
</comment>
<evidence type="ECO:0000256" key="2">
    <source>
        <dbReference type="ARBA" id="ARBA00023002"/>
    </source>
</evidence>
<sequence>MRAINLTGFGEPEVMEWSAAPDPEPGHGEVLIEVAASGVNRADLLQRRGYYPPPPGASEILGLECSGVIAAVGAGVDDWTVGDRVCALLSGGGYAEKVVVPAGQVLPVPEGLDLVAAAGLPEVAATVWSNLVMTAGLRAGQLVLLHGGGSGIGTHAIQVAVALGARVAVTAGSGEKLERCRELGASVLINYREHDFVDLVCAEKGLGGAGADIILDNMGAAYLSRNVQALAPDGQLIVIGMQGGVAAELNLGALLAKRGTIRAIGLRGRPATGPSSKAEIVADMRKRLWPLLADGTVVPVVHAELPITEAAAAHRMLDETGTVGKVVLRVREN</sequence>
<dbReference type="InterPro" id="IPR014189">
    <property type="entry name" value="Quinone_OxRdtase_PIG3"/>
</dbReference>
<dbReference type="PANTHER" id="PTHR48106">
    <property type="entry name" value="QUINONE OXIDOREDUCTASE PIG3-RELATED"/>
    <property type="match status" value="1"/>
</dbReference>
<dbReference type="CDD" id="cd05276">
    <property type="entry name" value="p53_inducible_oxidoreductase"/>
    <property type="match status" value="1"/>
</dbReference>
<gene>
    <name evidence="4" type="ORF">B0T46_22705</name>
</gene>
<dbReference type="InterPro" id="IPR011032">
    <property type="entry name" value="GroES-like_sf"/>
</dbReference>
<keyword evidence="2" id="KW-0560">Oxidoreductase</keyword>
<name>A0A1V2TAC8_9NOCA</name>
<evidence type="ECO:0000256" key="1">
    <source>
        <dbReference type="ARBA" id="ARBA00022857"/>
    </source>
</evidence>
<dbReference type="Gene3D" id="3.90.180.10">
    <property type="entry name" value="Medium-chain alcohol dehydrogenases, catalytic domain"/>
    <property type="match status" value="1"/>
</dbReference>
<keyword evidence="5" id="KW-1185">Reference proteome</keyword>
<dbReference type="Proteomes" id="UP000188836">
    <property type="component" value="Unassembled WGS sequence"/>
</dbReference>
<dbReference type="Gene3D" id="3.40.50.720">
    <property type="entry name" value="NAD(P)-binding Rossmann-like Domain"/>
    <property type="match status" value="1"/>
</dbReference>
<dbReference type="Pfam" id="PF00107">
    <property type="entry name" value="ADH_zinc_N"/>
    <property type="match status" value="1"/>
</dbReference>
<dbReference type="STRING" id="1538463.B0T36_14550"/>
<dbReference type="InterPro" id="IPR013149">
    <property type="entry name" value="ADH-like_C"/>
</dbReference>
<feature type="domain" description="Enoyl reductase (ER)" evidence="3">
    <location>
        <begin position="10"/>
        <end position="328"/>
    </location>
</feature>
<dbReference type="InterPro" id="IPR020843">
    <property type="entry name" value="ER"/>
</dbReference>
<organism evidence="4 5">
    <name type="scientific">Nocardia donostiensis</name>
    <dbReference type="NCBI Taxonomy" id="1538463"/>
    <lineage>
        <taxon>Bacteria</taxon>
        <taxon>Bacillati</taxon>
        <taxon>Actinomycetota</taxon>
        <taxon>Actinomycetes</taxon>
        <taxon>Mycobacteriales</taxon>
        <taxon>Nocardiaceae</taxon>
        <taxon>Nocardia</taxon>
    </lineage>
</organism>
<proteinExistence type="predicted"/>
<dbReference type="RefSeq" id="WP_077120753.1">
    <property type="nucleotide sequence ID" value="NZ_MUKP01000064.1"/>
</dbReference>
<dbReference type="PANTHER" id="PTHR48106:SF8">
    <property type="entry name" value="OS02G0805600 PROTEIN"/>
    <property type="match status" value="1"/>
</dbReference>
<dbReference type="Pfam" id="PF08240">
    <property type="entry name" value="ADH_N"/>
    <property type="match status" value="1"/>
</dbReference>
<dbReference type="InterPro" id="IPR036291">
    <property type="entry name" value="NAD(P)-bd_dom_sf"/>
</dbReference>
<keyword evidence="1" id="KW-0521">NADP</keyword>
<dbReference type="AlphaFoldDB" id="A0A1V2TAC8"/>
<dbReference type="GO" id="GO:0016651">
    <property type="term" value="F:oxidoreductase activity, acting on NAD(P)H"/>
    <property type="evidence" value="ECO:0007669"/>
    <property type="project" value="TreeGrafter"/>
</dbReference>